<keyword evidence="2" id="KW-1185">Reference proteome</keyword>
<evidence type="ECO:0000313" key="2">
    <source>
        <dbReference type="Proteomes" id="UP000319004"/>
    </source>
</evidence>
<organism evidence="1 2">
    <name type="scientific">Stieleria neptunia</name>
    <dbReference type="NCBI Taxonomy" id="2527979"/>
    <lineage>
        <taxon>Bacteria</taxon>
        <taxon>Pseudomonadati</taxon>
        <taxon>Planctomycetota</taxon>
        <taxon>Planctomycetia</taxon>
        <taxon>Pirellulales</taxon>
        <taxon>Pirellulaceae</taxon>
        <taxon>Stieleria</taxon>
    </lineage>
</organism>
<name>A0A518HVZ6_9BACT</name>
<proteinExistence type="predicted"/>
<protein>
    <submittedName>
        <fullName evidence="1">Uncharacterized protein</fullName>
    </submittedName>
</protein>
<evidence type="ECO:0000313" key="1">
    <source>
        <dbReference type="EMBL" id="QDV44993.1"/>
    </source>
</evidence>
<reference evidence="1 2" key="1">
    <citation type="submission" date="2019-03" db="EMBL/GenBank/DDBJ databases">
        <title>Deep-cultivation of Planctomycetes and their phenomic and genomic characterization uncovers novel biology.</title>
        <authorList>
            <person name="Wiegand S."/>
            <person name="Jogler M."/>
            <person name="Boedeker C."/>
            <person name="Pinto D."/>
            <person name="Vollmers J."/>
            <person name="Rivas-Marin E."/>
            <person name="Kohn T."/>
            <person name="Peeters S.H."/>
            <person name="Heuer A."/>
            <person name="Rast P."/>
            <person name="Oberbeckmann S."/>
            <person name="Bunk B."/>
            <person name="Jeske O."/>
            <person name="Meyerdierks A."/>
            <person name="Storesund J.E."/>
            <person name="Kallscheuer N."/>
            <person name="Luecker S."/>
            <person name="Lage O.M."/>
            <person name="Pohl T."/>
            <person name="Merkel B.J."/>
            <person name="Hornburger P."/>
            <person name="Mueller R.-W."/>
            <person name="Bruemmer F."/>
            <person name="Labrenz M."/>
            <person name="Spormann A.M."/>
            <person name="Op den Camp H."/>
            <person name="Overmann J."/>
            <person name="Amann R."/>
            <person name="Jetten M.S.M."/>
            <person name="Mascher T."/>
            <person name="Medema M.H."/>
            <person name="Devos D.P."/>
            <person name="Kaster A.-K."/>
            <person name="Ovreas L."/>
            <person name="Rohde M."/>
            <person name="Galperin M.Y."/>
            <person name="Jogler C."/>
        </authorList>
    </citation>
    <scope>NUCLEOTIDE SEQUENCE [LARGE SCALE GENOMIC DNA]</scope>
    <source>
        <strain evidence="1 2">Enr13</strain>
    </source>
</reference>
<gene>
    <name evidence="1" type="ORF">Enr13x_48660</name>
</gene>
<accession>A0A518HVZ6</accession>
<dbReference type="AlphaFoldDB" id="A0A518HVZ6"/>
<dbReference type="Proteomes" id="UP000319004">
    <property type="component" value="Chromosome"/>
</dbReference>
<dbReference type="KEGG" id="snep:Enr13x_48660"/>
<dbReference type="EMBL" id="CP037423">
    <property type="protein sequence ID" value="QDV44993.1"/>
    <property type="molecule type" value="Genomic_DNA"/>
</dbReference>
<sequence>MAMALTEDWKEVLRLIGSHSVEDMIVGGIAVAFHERQDTRHSQFDVDRVTSALNIILPAIILPATPVAGFRHNPL</sequence>
<dbReference type="RefSeq" id="WP_145389226.1">
    <property type="nucleotide sequence ID" value="NZ_CP037423.1"/>
</dbReference>